<protein>
    <submittedName>
        <fullName evidence="1">Uncharacterized protein</fullName>
    </submittedName>
</protein>
<organism evidence="1 2">
    <name type="scientific">Moorena producens 3L</name>
    <dbReference type="NCBI Taxonomy" id="489825"/>
    <lineage>
        <taxon>Bacteria</taxon>
        <taxon>Bacillati</taxon>
        <taxon>Cyanobacteriota</taxon>
        <taxon>Cyanophyceae</taxon>
        <taxon>Coleofasciculales</taxon>
        <taxon>Coleofasciculaceae</taxon>
        <taxon>Moorena</taxon>
    </lineage>
</organism>
<dbReference type="AlphaFoldDB" id="F4XKN5"/>
<reference evidence="2" key="1">
    <citation type="journal article" date="2011" name="Proc. Natl. Acad. Sci. U.S.A.">
        <title>Genomic insights into the physiology and ecology of the marine filamentous cyanobacterium Lyngbya majuscula.</title>
        <authorList>
            <person name="Jones A.C."/>
            <person name="Monroe E.A."/>
            <person name="Podell S."/>
            <person name="Hess W.R."/>
            <person name="Klages S."/>
            <person name="Esquenazi E."/>
            <person name="Niessen S."/>
            <person name="Hoover H."/>
            <person name="Rothmann M."/>
            <person name="Lasken R.S."/>
            <person name="Yates J.R.III."/>
            <person name="Reinhardt R."/>
            <person name="Kube M."/>
            <person name="Burkart M.D."/>
            <person name="Allen E.E."/>
            <person name="Dorrestein P.C."/>
            <person name="Gerwick W.H."/>
            <person name="Gerwick L."/>
        </authorList>
    </citation>
    <scope>NUCLEOTIDE SEQUENCE [LARGE SCALE GENOMIC DNA]</scope>
    <source>
        <strain evidence="2">3L</strain>
    </source>
</reference>
<name>F4XKN5_9CYAN</name>
<sequence length="37" mass="4571">MIFYSFYYERLGREFYPTIKQWLKPLANTPLMKSQIP</sequence>
<accession>F4XKN5</accession>
<dbReference type="HOGENOM" id="CLU_3345993_0_0_3"/>
<gene>
    <name evidence="1" type="ORF">LYNGBM3L_11760</name>
</gene>
<keyword evidence="2" id="KW-1185">Reference proteome</keyword>
<evidence type="ECO:0000313" key="2">
    <source>
        <dbReference type="Proteomes" id="UP000003959"/>
    </source>
</evidence>
<dbReference type="EMBL" id="GL890825">
    <property type="protein sequence ID" value="EGJ34890.1"/>
    <property type="molecule type" value="Genomic_DNA"/>
</dbReference>
<proteinExistence type="predicted"/>
<evidence type="ECO:0000313" key="1">
    <source>
        <dbReference type="EMBL" id="EGJ34890.1"/>
    </source>
</evidence>
<dbReference type="Proteomes" id="UP000003959">
    <property type="component" value="Unassembled WGS sequence"/>
</dbReference>